<evidence type="ECO:0000256" key="6">
    <source>
        <dbReference type="ARBA" id="ARBA00022840"/>
    </source>
</evidence>
<keyword evidence="6" id="KW-0067">ATP-binding</keyword>
<dbReference type="InterPro" id="IPR014001">
    <property type="entry name" value="Helicase_ATP-bd"/>
</dbReference>
<dbReference type="HOGENOM" id="CLU_001592_2_0_1"/>
<keyword evidence="12" id="KW-0347">Helicase</keyword>
<dbReference type="InterPro" id="IPR038718">
    <property type="entry name" value="SNF2-like_sf"/>
</dbReference>
<name>K0KVN7_WICCF</name>
<dbReference type="STRING" id="1206466.K0KVN7"/>
<dbReference type="SMART" id="SM00184">
    <property type="entry name" value="RING"/>
    <property type="match status" value="1"/>
</dbReference>
<evidence type="ECO:0000256" key="3">
    <source>
        <dbReference type="ARBA" id="ARBA00022771"/>
    </source>
</evidence>
<evidence type="ECO:0000259" key="11">
    <source>
        <dbReference type="PROSITE" id="PS51194"/>
    </source>
</evidence>
<dbReference type="InParanoid" id="K0KVN7"/>
<evidence type="ECO:0000256" key="4">
    <source>
        <dbReference type="ARBA" id="ARBA00022801"/>
    </source>
</evidence>
<dbReference type="InterPro" id="IPR027417">
    <property type="entry name" value="P-loop_NTPase"/>
</dbReference>
<keyword evidence="13" id="KW-1185">Reference proteome</keyword>
<evidence type="ECO:0000256" key="5">
    <source>
        <dbReference type="ARBA" id="ARBA00022833"/>
    </source>
</evidence>
<dbReference type="CDD" id="cd18070">
    <property type="entry name" value="DEXQc_SHPRH"/>
    <property type="match status" value="1"/>
</dbReference>
<dbReference type="Pfam" id="PF00176">
    <property type="entry name" value="SNF2-rel_dom"/>
    <property type="match status" value="1"/>
</dbReference>
<keyword evidence="4 12" id="KW-0378">Hydrolase</keyword>
<dbReference type="Proteomes" id="UP000009328">
    <property type="component" value="Unassembled WGS sequence"/>
</dbReference>
<dbReference type="EC" id="3.6.1.-" evidence="12"/>
<dbReference type="GO" id="GO:0000209">
    <property type="term" value="P:protein polyubiquitination"/>
    <property type="evidence" value="ECO:0007669"/>
    <property type="project" value="TreeGrafter"/>
</dbReference>
<proteinExistence type="predicted"/>
<evidence type="ECO:0000256" key="8">
    <source>
        <dbReference type="SAM" id="MobiDB-lite"/>
    </source>
</evidence>
<comment type="caution">
    <text evidence="12">The sequence shown here is derived from an EMBL/GenBank/DDBJ whole genome shotgun (WGS) entry which is preliminary data.</text>
</comment>
<evidence type="ECO:0000256" key="2">
    <source>
        <dbReference type="ARBA" id="ARBA00022741"/>
    </source>
</evidence>
<dbReference type="InterPro" id="IPR001841">
    <property type="entry name" value="Znf_RING"/>
</dbReference>
<evidence type="ECO:0000259" key="10">
    <source>
        <dbReference type="PROSITE" id="PS51192"/>
    </source>
</evidence>
<dbReference type="GO" id="GO:0005634">
    <property type="term" value="C:nucleus"/>
    <property type="evidence" value="ECO:0007669"/>
    <property type="project" value="TreeGrafter"/>
</dbReference>
<keyword evidence="2" id="KW-0547">Nucleotide-binding</keyword>
<dbReference type="PANTHER" id="PTHR45865">
    <property type="entry name" value="E3 UBIQUITIN-PROTEIN LIGASE SHPRH FAMILY MEMBER"/>
    <property type="match status" value="1"/>
</dbReference>
<gene>
    <name evidence="12" type="ORF">BN7_5131</name>
</gene>
<dbReference type="InterPro" id="IPR049730">
    <property type="entry name" value="SNF2/RAD54-like_C"/>
</dbReference>
<dbReference type="GO" id="GO:0005524">
    <property type="term" value="F:ATP binding"/>
    <property type="evidence" value="ECO:0007669"/>
    <property type="project" value="InterPro"/>
</dbReference>
<dbReference type="SMART" id="SM00487">
    <property type="entry name" value="DEXDc"/>
    <property type="match status" value="1"/>
</dbReference>
<dbReference type="Pfam" id="PF00271">
    <property type="entry name" value="Helicase_C"/>
    <property type="match status" value="1"/>
</dbReference>
<dbReference type="PANTHER" id="PTHR45865:SF1">
    <property type="entry name" value="E3 UBIQUITIN-PROTEIN LIGASE SHPRH"/>
    <property type="match status" value="1"/>
</dbReference>
<sequence length="1458" mass="169118">MNLHTQISFIDIQHILKYNQLPTIQKKQRKRSFNESNNTTSPSSDLGIDNPSYISLSNTILQGETSVDTHNIDISQPIKIHDVKLSLQNNTITIKTKARTKLKSQIILVLELPSDINNNDIQKLSIESKILNKCHFKQNYFQFELPYLILTLDNNDQGISISIQLSYNIQMLETLYFNIPSNDISTYIKDIIPLISNYSEIEQQNNLPTVSMENFYNMICEKTLEFPEFNKQPFISELDTDLLKFQIKTVHWLLNRENKYYDDDEKTVKLLDKWDKSYEHNDLKILEFLNKLSFGFKIITIGTQKIWYNPYTQNICSHEKLLDFFNNSIKFPPNGFGLLSEEMGLGKTVEIISLILLNQREHHELNQTIWSPELERSITKTKATLIICPDSIIHQWIDELELHSPNLKIYVYQGINKSNKSSLEISKDFSQNDVVITTYSTISREIHNALFNPSSRPKRSKRDTNTMINIDNLDLDDPTIEKEALETIKEMYKTVEKNDGILRDREDYSSPLVMVEFWRIILDEVQMIGTTMSNICKIATLIPRVHSWGVSGTPIKSDLNDLKSLLSFLQIHPFQGSKQNWNQLVSNRYDFIELFKEISFRHTKEMVKQDIQIPKQNKYLLSVPFGPIEQNNYEELYKNFLKDVGLDHEGNPVVPDWEPSQSYYEYMSYWLKKLRRVCCHANILEPQGNNNQIQSLKTMDKVLESMIKQTLDKINYIEREITNSYLEIGQIYEFEKKPGKALEIWSQELPNVLEKLETLRTQSQQGDNESKGADIYIRLTLNLLHRLYYFIASAHYQLYTPPLEELVPGLNLDKSIYEEIDPSLTNPQQGQQQGPPVDESSITVYRVLNQDEQLHQDKEVEYYSLAQDIRRELLSEPIKQVNLFVEKSLNKDFRFEYINDDQLIIGTGFSTQDLEIQSFMTRVQSVLIQLNSQATILNSWIEDTISTIQRPLFDSVTDPSGDEYIGSLDDQEKFINYLDFLQRSIYDRSGLILGKSDSLLVGSFENNNNGDSEFKNKLEMEYPKLNLTVSLRGLIINTKVILSKIPLVEDMKTFAKIIVDLKKIFEIQKENIENSKKIFRNLNDCFNLRINYFKQLQELSDNVKPFDEITHGNLQTTNRETKLFSKIDDLKKELNSINSRIRYLKSLSSSANDQNGNTGSDDEKICSICRYPITIGSLTKCGHQYCKDCLNHWLARHRGCPICKSHITKSDVYNFTYNREEINVRMITEATRGEDDEIFKIYSKIDENSLKEINSIKINNNYGSKINTIIKQVLWLKKQNPQVQIVIYSQWSQLLSIIGQAFNQNGIKFLGSKNSLYKTGSGGKSKIKTDISNFKKDSRITCFLLNAKAEASGLTLINAQHVFICEPFVNSALELQAINRIHRIGQKFETSVWMFSITGSVEESIILLSTRKFQSKMEKFNTENFQKNFSKLVEKNGESVDSKDLWNSFFSSKIDRIV</sequence>
<keyword evidence="1" id="KW-0479">Metal-binding</keyword>
<evidence type="ECO:0000313" key="13">
    <source>
        <dbReference type="Proteomes" id="UP000009328"/>
    </source>
</evidence>
<dbReference type="InterPro" id="IPR001650">
    <property type="entry name" value="Helicase_C-like"/>
</dbReference>
<keyword evidence="3 7" id="KW-0863">Zinc-finger</keyword>
<reference evidence="12 13" key="1">
    <citation type="journal article" date="2012" name="Eukaryot. Cell">
        <title>Draft genome sequence of Wickerhamomyces ciferrii NRRL Y-1031 F-60-10.</title>
        <authorList>
            <person name="Schneider J."/>
            <person name="Andrea H."/>
            <person name="Blom J."/>
            <person name="Jaenicke S."/>
            <person name="Ruckert C."/>
            <person name="Schorsch C."/>
            <person name="Szczepanowski R."/>
            <person name="Farwick M."/>
            <person name="Goesmann A."/>
            <person name="Puhler A."/>
            <person name="Schaffer S."/>
            <person name="Tauch A."/>
            <person name="Kohler T."/>
            <person name="Brinkrolf K."/>
        </authorList>
    </citation>
    <scope>NUCLEOTIDE SEQUENCE [LARGE SCALE GENOMIC DNA]</scope>
    <source>
        <strain evidence="13">ATCC 14091 / BCRC 22168 / CBS 111 / JCM 3599 / NBRC 0793 / NRRL Y-1031 F-60-10</strain>
    </source>
</reference>
<dbReference type="InterPro" id="IPR059033">
    <property type="entry name" value="C144_05_dom"/>
</dbReference>
<feature type="domain" description="Helicase ATP-binding" evidence="10">
    <location>
        <begin position="328"/>
        <end position="572"/>
    </location>
</feature>
<dbReference type="InterPro" id="IPR013083">
    <property type="entry name" value="Znf_RING/FYVE/PHD"/>
</dbReference>
<feature type="domain" description="Helicase C-terminal" evidence="11">
    <location>
        <begin position="1268"/>
        <end position="1441"/>
    </location>
</feature>
<organism evidence="12 13">
    <name type="scientific">Wickerhamomyces ciferrii (strain ATCC 14091 / BCRC 22168 / CBS 111 / JCM 3599 / NBRC 0793 / NRRL Y-1031 F-60-10)</name>
    <name type="common">Yeast</name>
    <name type="synonym">Pichia ciferrii</name>
    <dbReference type="NCBI Taxonomy" id="1206466"/>
    <lineage>
        <taxon>Eukaryota</taxon>
        <taxon>Fungi</taxon>
        <taxon>Dikarya</taxon>
        <taxon>Ascomycota</taxon>
        <taxon>Saccharomycotina</taxon>
        <taxon>Saccharomycetes</taxon>
        <taxon>Phaffomycetales</taxon>
        <taxon>Wickerhamomycetaceae</taxon>
        <taxon>Wickerhamomyces</taxon>
    </lineage>
</organism>
<dbReference type="GO" id="GO:0061630">
    <property type="term" value="F:ubiquitin protein ligase activity"/>
    <property type="evidence" value="ECO:0007669"/>
    <property type="project" value="TreeGrafter"/>
</dbReference>
<dbReference type="FunCoup" id="K0KVN7">
    <property type="interactions" value="248"/>
</dbReference>
<dbReference type="GO" id="GO:0006974">
    <property type="term" value="P:DNA damage response"/>
    <property type="evidence" value="ECO:0007669"/>
    <property type="project" value="TreeGrafter"/>
</dbReference>
<dbReference type="Gene3D" id="3.30.40.10">
    <property type="entry name" value="Zinc/RING finger domain, C3HC4 (zinc finger)"/>
    <property type="match status" value="1"/>
</dbReference>
<dbReference type="PROSITE" id="PS00518">
    <property type="entry name" value="ZF_RING_1"/>
    <property type="match status" value="1"/>
</dbReference>
<feature type="compositionally biased region" description="Polar residues" evidence="8">
    <location>
        <begin position="34"/>
        <end position="44"/>
    </location>
</feature>
<dbReference type="GO" id="GO:0004386">
    <property type="term" value="F:helicase activity"/>
    <property type="evidence" value="ECO:0007669"/>
    <property type="project" value="UniProtKB-KW"/>
</dbReference>
<dbReference type="InterPro" id="IPR017907">
    <property type="entry name" value="Znf_RING_CS"/>
</dbReference>
<dbReference type="InterPro" id="IPR052583">
    <property type="entry name" value="ATP-helicase/E3_Ub-Ligase"/>
</dbReference>
<evidence type="ECO:0000259" key="9">
    <source>
        <dbReference type="PROSITE" id="PS50089"/>
    </source>
</evidence>
<dbReference type="InterPro" id="IPR000330">
    <property type="entry name" value="SNF2_N"/>
</dbReference>
<dbReference type="PROSITE" id="PS51194">
    <property type="entry name" value="HELICASE_CTER"/>
    <property type="match status" value="1"/>
</dbReference>
<accession>K0KVN7</accession>
<evidence type="ECO:0000256" key="1">
    <source>
        <dbReference type="ARBA" id="ARBA00022723"/>
    </source>
</evidence>
<dbReference type="PROSITE" id="PS50089">
    <property type="entry name" value="ZF_RING_2"/>
    <property type="match status" value="1"/>
</dbReference>
<evidence type="ECO:0000313" key="12">
    <source>
        <dbReference type="EMBL" id="CCH45549.1"/>
    </source>
</evidence>
<dbReference type="SUPFAM" id="SSF57850">
    <property type="entry name" value="RING/U-box"/>
    <property type="match status" value="1"/>
</dbReference>
<dbReference type="GO" id="GO:0016787">
    <property type="term" value="F:hydrolase activity"/>
    <property type="evidence" value="ECO:0007669"/>
    <property type="project" value="UniProtKB-KW"/>
</dbReference>
<protein>
    <submittedName>
        <fullName evidence="12">ATP-dependent helicase</fullName>
        <ecNumber evidence="12">3.6.1.-</ecNumber>
    </submittedName>
</protein>
<dbReference type="SUPFAM" id="SSF52540">
    <property type="entry name" value="P-loop containing nucleoside triphosphate hydrolases"/>
    <property type="match status" value="2"/>
</dbReference>
<dbReference type="PROSITE" id="PS51192">
    <property type="entry name" value="HELICASE_ATP_BIND_1"/>
    <property type="match status" value="1"/>
</dbReference>
<dbReference type="Pfam" id="PF13920">
    <property type="entry name" value="zf-C3HC4_3"/>
    <property type="match status" value="1"/>
</dbReference>
<dbReference type="Gene3D" id="3.40.50.10810">
    <property type="entry name" value="Tandem AAA-ATPase domain"/>
    <property type="match status" value="2"/>
</dbReference>
<evidence type="ECO:0000256" key="7">
    <source>
        <dbReference type="PROSITE-ProRule" id="PRU00175"/>
    </source>
</evidence>
<feature type="region of interest" description="Disordered" evidence="8">
    <location>
        <begin position="27"/>
        <end position="49"/>
    </location>
</feature>
<dbReference type="EMBL" id="CAIF01000200">
    <property type="protein sequence ID" value="CCH45549.1"/>
    <property type="molecule type" value="Genomic_DNA"/>
</dbReference>
<keyword evidence="5" id="KW-0862">Zinc</keyword>
<dbReference type="Pfam" id="PF26021">
    <property type="entry name" value="Ferritin_C144_05"/>
    <property type="match status" value="1"/>
</dbReference>
<dbReference type="GO" id="GO:0008270">
    <property type="term" value="F:zinc ion binding"/>
    <property type="evidence" value="ECO:0007669"/>
    <property type="project" value="UniProtKB-KW"/>
</dbReference>
<dbReference type="eggNOG" id="KOG0298">
    <property type="taxonomic scope" value="Eukaryota"/>
</dbReference>
<feature type="domain" description="RING-type" evidence="9">
    <location>
        <begin position="1166"/>
        <end position="1204"/>
    </location>
</feature>
<dbReference type="Gene3D" id="3.40.50.300">
    <property type="entry name" value="P-loop containing nucleotide triphosphate hydrolases"/>
    <property type="match status" value="1"/>
</dbReference>
<dbReference type="CDD" id="cd18793">
    <property type="entry name" value="SF2_C_SNF"/>
    <property type="match status" value="1"/>
</dbReference>